<evidence type="ECO:0000259" key="1">
    <source>
        <dbReference type="Pfam" id="PF13649"/>
    </source>
</evidence>
<dbReference type="OrthoDB" id="2013972at2759"/>
<comment type="caution">
    <text evidence="2">The sequence shown here is derived from an EMBL/GenBank/DDBJ whole genome shotgun (WGS) entry which is preliminary data.</text>
</comment>
<dbReference type="InterPro" id="IPR029063">
    <property type="entry name" value="SAM-dependent_MTases_sf"/>
</dbReference>
<dbReference type="GO" id="GO:0008168">
    <property type="term" value="F:methyltransferase activity"/>
    <property type="evidence" value="ECO:0007669"/>
    <property type="project" value="TreeGrafter"/>
</dbReference>
<dbReference type="CDD" id="cd02440">
    <property type="entry name" value="AdoMet_MTases"/>
    <property type="match status" value="1"/>
</dbReference>
<dbReference type="EMBL" id="PDLN01000001">
    <property type="protein sequence ID" value="RDW94296.1"/>
    <property type="molecule type" value="Genomic_DNA"/>
</dbReference>
<dbReference type="AlphaFoldDB" id="A0A3D8T6X0"/>
<sequence>MATPTPQVLPPALTALNDSMVETYHQENRGVPRQFAHHITTLSPEITASSVIHDNACGPAVVTIEILNRISDKSQHPTIMATDISPGMVHFGEKIAKSNGWDTVTFDVMNASQLSFKDDTFTHSFTNLIIPVPPGCLEEIYRTLKPDGTAIFTSWKSNGFINLIRRAATQIRPGVEFGEVFKKERIAEEEVRSNFEKAGFRDVHVVARAEKLHYKDRADLEALLLGPFGKFITKTWSEEEVARLPDVAESMLTEEEAKVQGVDLVACVVTARK</sequence>
<evidence type="ECO:0000313" key="3">
    <source>
        <dbReference type="Proteomes" id="UP000256328"/>
    </source>
</evidence>
<dbReference type="Pfam" id="PF13649">
    <property type="entry name" value="Methyltransf_25"/>
    <property type="match status" value="1"/>
</dbReference>
<dbReference type="PANTHER" id="PTHR43591">
    <property type="entry name" value="METHYLTRANSFERASE"/>
    <property type="match status" value="1"/>
</dbReference>
<dbReference type="SUPFAM" id="SSF53335">
    <property type="entry name" value="S-adenosyl-L-methionine-dependent methyltransferases"/>
    <property type="match status" value="1"/>
</dbReference>
<name>A0A3D8T6X0_9HELO</name>
<gene>
    <name evidence="2" type="ORF">BP5796_00059</name>
</gene>
<protein>
    <recommendedName>
        <fullName evidence="1">Methyltransferase domain-containing protein</fullName>
    </recommendedName>
</protein>
<feature type="domain" description="Methyltransferase" evidence="1">
    <location>
        <begin position="54"/>
        <end position="148"/>
    </location>
</feature>
<keyword evidence="3" id="KW-1185">Reference proteome</keyword>
<organism evidence="2 3">
    <name type="scientific">Coleophoma crateriformis</name>
    <dbReference type="NCBI Taxonomy" id="565419"/>
    <lineage>
        <taxon>Eukaryota</taxon>
        <taxon>Fungi</taxon>
        <taxon>Dikarya</taxon>
        <taxon>Ascomycota</taxon>
        <taxon>Pezizomycotina</taxon>
        <taxon>Leotiomycetes</taxon>
        <taxon>Helotiales</taxon>
        <taxon>Dermateaceae</taxon>
        <taxon>Coleophoma</taxon>
    </lineage>
</organism>
<proteinExistence type="predicted"/>
<accession>A0A3D8T6X0</accession>
<reference evidence="2 3" key="1">
    <citation type="journal article" date="2018" name="IMA Fungus">
        <title>IMA Genome-F 9: Draft genome sequence of Annulohypoxylon stygium, Aspergillus mulundensis, Berkeleyomyces basicola (syn. Thielaviopsis basicola), Ceratocystis smalleyi, two Cercospora beticola strains, Coleophoma cylindrospora, Fusarium fracticaudum, Phialophora cf. hyalina, and Morchella septimelata.</title>
        <authorList>
            <person name="Wingfield B.D."/>
            <person name="Bills G.F."/>
            <person name="Dong Y."/>
            <person name="Huang W."/>
            <person name="Nel W.J."/>
            <person name="Swalarsk-Parry B.S."/>
            <person name="Vaghefi N."/>
            <person name="Wilken P.M."/>
            <person name="An Z."/>
            <person name="de Beer Z.W."/>
            <person name="De Vos L."/>
            <person name="Chen L."/>
            <person name="Duong T.A."/>
            <person name="Gao Y."/>
            <person name="Hammerbacher A."/>
            <person name="Kikkert J.R."/>
            <person name="Li Y."/>
            <person name="Li H."/>
            <person name="Li K."/>
            <person name="Li Q."/>
            <person name="Liu X."/>
            <person name="Ma X."/>
            <person name="Naidoo K."/>
            <person name="Pethybridge S.J."/>
            <person name="Sun J."/>
            <person name="Steenkamp E.T."/>
            <person name="van der Nest M.A."/>
            <person name="van Wyk S."/>
            <person name="Wingfield M.J."/>
            <person name="Xiong C."/>
            <person name="Yue Q."/>
            <person name="Zhang X."/>
        </authorList>
    </citation>
    <scope>NUCLEOTIDE SEQUENCE [LARGE SCALE GENOMIC DNA]</scope>
    <source>
        <strain evidence="2 3">BP5796</strain>
    </source>
</reference>
<dbReference type="Gene3D" id="3.40.50.150">
    <property type="entry name" value="Vaccinia Virus protein VP39"/>
    <property type="match status" value="1"/>
</dbReference>
<dbReference type="Proteomes" id="UP000256328">
    <property type="component" value="Unassembled WGS sequence"/>
</dbReference>
<dbReference type="InterPro" id="IPR041698">
    <property type="entry name" value="Methyltransf_25"/>
</dbReference>
<dbReference type="PANTHER" id="PTHR43591:SF24">
    <property type="entry name" value="2-METHOXY-6-POLYPRENYL-1,4-BENZOQUINOL METHYLASE, MITOCHONDRIAL"/>
    <property type="match status" value="1"/>
</dbReference>
<evidence type="ECO:0000313" key="2">
    <source>
        <dbReference type="EMBL" id="RDW94296.1"/>
    </source>
</evidence>